<comment type="similarity">
    <text evidence="1">Belongs to the bacterial solute-binding protein 8 family.</text>
</comment>
<evidence type="ECO:0000256" key="3">
    <source>
        <dbReference type="SAM" id="SignalP"/>
    </source>
</evidence>
<evidence type="ECO:0000256" key="2">
    <source>
        <dbReference type="ARBA" id="ARBA00022729"/>
    </source>
</evidence>
<evidence type="ECO:0000259" key="4">
    <source>
        <dbReference type="PROSITE" id="PS50983"/>
    </source>
</evidence>
<accession>A0A7C3PM15</accession>
<feature type="chain" id="PRO_5027872136" evidence="3">
    <location>
        <begin position="27"/>
        <end position="311"/>
    </location>
</feature>
<sequence length="311" mass="33611">MKFPSIQALIPVLCLTLVGCTSPSSTSNVTTSPSSNPSLVVTSTQANRVIALTSISADILGHYDNKKLVGMTGSRLLAKDERFKTIPTVSQGRTPPNLEAIAALKPDLVIGAVGFHDQVLNRLKQIGTNTLATEINSWSDFEKLNRDLAGIVGADPSTLLARLNNCKKSKQGRSPSTLVLVSQRPILAPNKNSWAGNLLDQFKLKNVAGDIQSESPTKGYVTLSAEKVLEANPELLILVNTEPGTVEGFKKLPFWSQLKAVQTDQVYTFDYYGLINPGSIEKIQQMCNKLGMITSLSGTSKLSRANRVDQD</sequence>
<feature type="domain" description="Fe/B12 periplasmic-binding" evidence="4">
    <location>
        <begin position="48"/>
        <end position="298"/>
    </location>
</feature>
<organism evidence="5">
    <name type="scientific">Oscillatoriales cyanobacterium SpSt-418</name>
    <dbReference type="NCBI Taxonomy" id="2282169"/>
    <lineage>
        <taxon>Bacteria</taxon>
        <taxon>Bacillati</taxon>
        <taxon>Cyanobacteriota</taxon>
        <taxon>Cyanophyceae</taxon>
        <taxon>Oscillatoriophycideae</taxon>
        <taxon>Oscillatoriales</taxon>
    </lineage>
</organism>
<dbReference type="PROSITE" id="PS51257">
    <property type="entry name" value="PROKAR_LIPOPROTEIN"/>
    <property type="match status" value="1"/>
</dbReference>
<evidence type="ECO:0000256" key="1">
    <source>
        <dbReference type="ARBA" id="ARBA00008814"/>
    </source>
</evidence>
<dbReference type="PROSITE" id="PS50983">
    <property type="entry name" value="FE_B12_PBP"/>
    <property type="match status" value="1"/>
</dbReference>
<dbReference type="Gene3D" id="3.40.50.1980">
    <property type="entry name" value="Nitrogenase molybdenum iron protein domain"/>
    <property type="match status" value="2"/>
</dbReference>
<dbReference type="InterPro" id="IPR050902">
    <property type="entry name" value="ABC_Transporter_SBP"/>
</dbReference>
<dbReference type="InterPro" id="IPR054828">
    <property type="entry name" value="Vit_B12_bind_prot"/>
</dbReference>
<dbReference type="SUPFAM" id="SSF53807">
    <property type="entry name" value="Helical backbone' metal receptor"/>
    <property type="match status" value="1"/>
</dbReference>
<dbReference type="AlphaFoldDB" id="A0A7C3PM15"/>
<protein>
    <submittedName>
        <fullName evidence="5">ABC transporter substrate-binding protein</fullName>
    </submittedName>
</protein>
<feature type="signal peptide" evidence="3">
    <location>
        <begin position="1"/>
        <end position="26"/>
    </location>
</feature>
<dbReference type="Pfam" id="PF01497">
    <property type="entry name" value="Peripla_BP_2"/>
    <property type="match status" value="1"/>
</dbReference>
<dbReference type="PANTHER" id="PTHR30535:SF34">
    <property type="entry name" value="MOLYBDATE-BINDING PROTEIN MOLA"/>
    <property type="match status" value="1"/>
</dbReference>
<comment type="caution">
    <text evidence="5">The sequence shown here is derived from an EMBL/GenBank/DDBJ whole genome shotgun (WGS) entry which is preliminary data.</text>
</comment>
<proteinExistence type="inferred from homology"/>
<keyword evidence="2 3" id="KW-0732">Signal</keyword>
<gene>
    <name evidence="5" type="ORF">ENR64_05925</name>
</gene>
<name>A0A7C3PM15_9CYAN</name>
<dbReference type="EMBL" id="DSRU01000068">
    <property type="protein sequence ID" value="HFM97297.1"/>
    <property type="molecule type" value="Genomic_DNA"/>
</dbReference>
<reference evidence="5" key="1">
    <citation type="journal article" date="2020" name="mSystems">
        <title>Genome- and Community-Level Interaction Insights into Carbon Utilization and Element Cycling Functions of Hydrothermarchaeota in Hydrothermal Sediment.</title>
        <authorList>
            <person name="Zhou Z."/>
            <person name="Liu Y."/>
            <person name="Xu W."/>
            <person name="Pan J."/>
            <person name="Luo Z.H."/>
            <person name="Li M."/>
        </authorList>
    </citation>
    <scope>NUCLEOTIDE SEQUENCE [LARGE SCALE GENOMIC DNA]</scope>
    <source>
        <strain evidence="5">SpSt-418</strain>
    </source>
</reference>
<dbReference type="NCBIfam" id="NF038402">
    <property type="entry name" value="TroA_like"/>
    <property type="match status" value="1"/>
</dbReference>
<dbReference type="InterPro" id="IPR002491">
    <property type="entry name" value="ABC_transptr_periplasmic_BD"/>
</dbReference>
<dbReference type="PANTHER" id="PTHR30535">
    <property type="entry name" value="VITAMIN B12-BINDING PROTEIN"/>
    <property type="match status" value="1"/>
</dbReference>
<evidence type="ECO:0000313" key="5">
    <source>
        <dbReference type="EMBL" id="HFM97297.1"/>
    </source>
</evidence>